<protein>
    <submittedName>
        <fullName evidence="3">Glycosyltransferase family 4 protein</fullName>
    </submittedName>
</protein>
<proteinExistence type="predicted"/>
<evidence type="ECO:0000313" key="4">
    <source>
        <dbReference type="Proteomes" id="UP000176944"/>
    </source>
</evidence>
<dbReference type="InterPro" id="IPR028098">
    <property type="entry name" value="Glyco_trans_4-like_N"/>
</dbReference>
<reference evidence="4" key="1">
    <citation type="submission" date="2016-10" db="EMBL/GenBank/DDBJ databases">
        <title>Comparative genomics uncovers the prolific and rare metabolic potential of the cyanobacterial genus Moorea.</title>
        <authorList>
            <person name="Leao T."/>
            <person name="Castelao G."/>
            <person name="Korobeynikov A."/>
            <person name="Monroe E.A."/>
            <person name="Podell S."/>
            <person name="Glukhov E."/>
            <person name="Allen E."/>
            <person name="Gerwick W.H."/>
            <person name="Gerwick L."/>
        </authorList>
    </citation>
    <scope>NUCLEOTIDE SEQUENCE [LARGE SCALE GENOMIC DNA]</scope>
    <source>
        <strain evidence="4">JHB</strain>
    </source>
</reference>
<dbReference type="SUPFAM" id="SSF53756">
    <property type="entry name" value="UDP-Glycosyltransferase/glycogen phosphorylase"/>
    <property type="match status" value="1"/>
</dbReference>
<dbReference type="AlphaFoldDB" id="A0A1D9G0W4"/>
<gene>
    <name evidence="3" type="ORF">BJP36_16460</name>
</gene>
<dbReference type="Pfam" id="PF00534">
    <property type="entry name" value="Glycos_transf_1"/>
    <property type="match status" value="1"/>
</dbReference>
<dbReference type="PANTHER" id="PTHR45947:SF3">
    <property type="entry name" value="SULFOQUINOVOSYL TRANSFERASE SQD2"/>
    <property type="match status" value="1"/>
</dbReference>
<dbReference type="Gene3D" id="3.40.50.2000">
    <property type="entry name" value="Glycogen Phosphorylase B"/>
    <property type="match status" value="2"/>
</dbReference>
<dbReference type="GO" id="GO:0016757">
    <property type="term" value="F:glycosyltransferase activity"/>
    <property type="evidence" value="ECO:0007669"/>
    <property type="project" value="InterPro"/>
</dbReference>
<evidence type="ECO:0000259" key="1">
    <source>
        <dbReference type="Pfam" id="PF00534"/>
    </source>
</evidence>
<feature type="domain" description="Glycosyltransferase subfamily 4-like N-terminal" evidence="2">
    <location>
        <begin position="25"/>
        <end position="196"/>
    </location>
</feature>
<dbReference type="InterPro" id="IPR050194">
    <property type="entry name" value="Glycosyltransferase_grp1"/>
</dbReference>
<evidence type="ECO:0000313" key="3">
    <source>
        <dbReference type="EMBL" id="AOY81258.1"/>
    </source>
</evidence>
<dbReference type="CDD" id="cd03801">
    <property type="entry name" value="GT4_PimA-like"/>
    <property type="match status" value="1"/>
</dbReference>
<dbReference type="PANTHER" id="PTHR45947">
    <property type="entry name" value="SULFOQUINOVOSYL TRANSFERASE SQD2"/>
    <property type="match status" value="1"/>
</dbReference>
<dbReference type="InterPro" id="IPR001296">
    <property type="entry name" value="Glyco_trans_1"/>
</dbReference>
<accession>A0A1D9G0W4</accession>
<dbReference type="Proteomes" id="UP000176944">
    <property type="component" value="Chromosome"/>
</dbReference>
<evidence type="ECO:0000259" key="2">
    <source>
        <dbReference type="Pfam" id="PF13439"/>
    </source>
</evidence>
<sequence>MKIAFADYPYIPAEPPKSGAVRLVSYALARRLVQLGHEVLFYGAKAAYHQNDESVEEGIRYRRITAAWIDSVLEPLNYLDQWNLSNPQRPFYASKWFYCGAYRKMARDMQRQQCDVIHLHIAFQFVPLMRAFNPKAKIIFHAHSDLLPQFDLAFVNQCLSSADLVLGCSDYITNQLRHYLPHIPCQTLYNGVDLHRFTVQSRLDHTQTPKQILFVGRISPEKGVHVLIDAFNQVVSRYPNVQLKLVGPEHAMLLWYILDRNDPKVRSLMPYFRGHYRQMLEDRISKNAENSVSFLGKISHEKMIEYYQQADLFVFPSVWQEPFGMPIVEAMAMELPVITTQGGAFPEIVEQEKTGLLVERGDANALAEAILRLLRDENLSQEMGKAGGKRVEKNFSWEQLSENLFAEYQRLLKI</sequence>
<organism evidence="3 4">
    <name type="scientific">Moorena producens (strain JHB)</name>
    <dbReference type="NCBI Taxonomy" id="1454205"/>
    <lineage>
        <taxon>Bacteria</taxon>
        <taxon>Bacillati</taxon>
        <taxon>Cyanobacteriota</taxon>
        <taxon>Cyanophyceae</taxon>
        <taxon>Coleofasciculales</taxon>
        <taxon>Coleofasciculaceae</taxon>
        <taxon>Moorena</taxon>
    </lineage>
</organism>
<dbReference type="EMBL" id="CP017708">
    <property type="protein sequence ID" value="AOY81258.1"/>
    <property type="molecule type" value="Genomic_DNA"/>
</dbReference>
<dbReference type="Pfam" id="PF13439">
    <property type="entry name" value="Glyco_transf_4"/>
    <property type="match status" value="1"/>
</dbReference>
<feature type="domain" description="Glycosyl transferase family 1" evidence="1">
    <location>
        <begin position="203"/>
        <end position="389"/>
    </location>
</feature>
<name>A0A1D9G0W4_MOOP1</name>